<comment type="caution">
    <text evidence="17">The sequence shown here is derived from an EMBL/GenBank/DDBJ whole genome shotgun (WGS) entry which is preliminary data.</text>
</comment>
<keyword evidence="10 17" id="KW-0067">ATP-binding</keyword>
<dbReference type="Pfam" id="PF02518">
    <property type="entry name" value="HATPase_c"/>
    <property type="match status" value="1"/>
</dbReference>
<evidence type="ECO:0000256" key="9">
    <source>
        <dbReference type="ARBA" id="ARBA00022777"/>
    </source>
</evidence>
<evidence type="ECO:0000256" key="8">
    <source>
        <dbReference type="ARBA" id="ARBA00022741"/>
    </source>
</evidence>
<evidence type="ECO:0000256" key="1">
    <source>
        <dbReference type="ARBA" id="ARBA00000085"/>
    </source>
</evidence>
<dbReference type="PROSITE" id="PS50885">
    <property type="entry name" value="HAMP"/>
    <property type="match status" value="1"/>
</dbReference>
<feature type="transmembrane region" description="Helical" evidence="14">
    <location>
        <begin position="170"/>
        <end position="188"/>
    </location>
</feature>
<dbReference type="PROSITE" id="PS50109">
    <property type="entry name" value="HIS_KIN"/>
    <property type="match status" value="1"/>
</dbReference>
<dbReference type="Pfam" id="PF00512">
    <property type="entry name" value="HisKA"/>
    <property type="match status" value="1"/>
</dbReference>
<keyword evidence="18" id="KW-1185">Reference proteome</keyword>
<evidence type="ECO:0000313" key="18">
    <source>
        <dbReference type="Proteomes" id="UP001467690"/>
    </source>
</evidence>
<reference evidence="17 18" key="1">
    <citation type="submission" date="2024-06" db="EMBL/GenBank/DDBJ databases">
        <authorList>
            <person name="Chen R.Y."/>
        </authorList>
    </citation>
    <scope>NUCLEOTIDE SEQUENCE [LARGE SCALE GENOMIC DNA]</scope>
    <source>
        <strain evidence="17 18">D2</strain>
    </source>
</reference>
<dbReference type="Pfam" id="PF00672">
    <property type="entry name" value="HAMP"/>
    <property type="match status" value="1"/>
</dbReference>
<accession>A0ABV1RNB4</accession>
<comment type="subcellular location">
    <subcellularLocation>
        <location evidence="2">Cell membrane</location>
        <topology evidence="2">Multi-pass membrane protein</topology>
    </subcellularLocation>
</comment>
<dbReference type="RefSeq" id="WP_143872029.1">
    <property type="nucleotide sequence ID" value="NZ_CP041660.1"/>
</dbReference>
<dbReference type="GO" id="GO:0005524">
    <property type="term" value="F:ATP binding"/>
    <property type="evidence" value="ECO:0007669"/>
    <property type="project" value="UniProtKB-KW"/>
</dbReference>
<proteinExistence type="predicted"/>
<keyword evidence="11 14" id="KW-1133">Transmembrane helix</keyword>
<dbReference type="PANTHER" id="PTHR45528:SF1">
    <property type="entry name" value="SENSOR HISTIDINE KINASE CPXA"/>
    <property type="match status" value="1"/>
</dbReference>
<dbReference type="InterPro" id="IPR036097">
    <property type="entry name" value="HisK_dim/P_sf"/>
</dbReference>
<evidence type="ECO:0000259" key="16">
    <source>
        <dbReference type="PROSITE" id="PS50885"/>
    </source>
</evidence>
<feature type="domain" description="Histidine kinase" evidence="15">
    <location>
        <begin position="252"/>
        <end position="465"/>
    </location>
</feature>
<dbReference type="CDD" id="cd06225">
    <property type="entry name" value="HAMP"/>
    <property type="match status" value="1"/>
</dbReference>
<evidence type="ECO:0000256" key="13">
    <source>
        <dbReference type="ARBA" id="ARBA00023136"/>
    </source>
</evidence>
<name>A0ABV1RNB4_9ALTE</name>
<dbReference type="InterPro" id="IPR003660">
    <property type="entry name" value="HAMP_dom"/>
</dbReference>
<evidence type="ECO:0000256" key="7">
    <source>
        <dbReference type="ARBA" id="ARBA00022692"/>
    </source>
</evidence>
<dbReference type="InterPro" id="IPR003661">
    <property type="entry name" value="HisK_dim/P_dom"/>
</dbReference>
<evidence type="ECO:0000256" key="2">
    <source>
        <dbReference type="ARBA" id="ARBA00004651"/>
    </source>
</evidence>
<dbReference type="SUPFAM" id="SSF47384">
    <property type="entry name" value="Homodimeric domain of signal transducing histidine kinase"/>
    <property type="match status" value="1"/>
</dbReference>
<dbReference type="InterPro" id="IPR004358">
    <property type="entry name" value="Sig_transdc_His_kin-like_C"/>
</dbReference>
<dbReference type="Proteomes" id="UP001467690">
    <property type="component" value="Unassembled WGS sequence"/>
</dbReference>
<keyword evidence="4" id="KW-1003">Cell membrane</keyword>
<evidence type="ECO:0000313" key="17">
    <source>
        <dbReference type="EMBL" id="MER2494439.1"/>
    </source>
</evidence>
<dbReference type="Gene3D" id="6.10.340.10">
    <property type="match status" value="1"/>
</dbReference>
<organism evidence="17 18">
    <name type="scientific">Catenovulum sediminis</name>
    <dbReference type="NCBI Taxonomy" id="1740262"/>
    <lineage>
        <taxon>Bacteria</taxon>
        <taxon>Pseudomonadati</taxon>
        <taxon>Pseudomonadota</taxon>
        <taxon>Gammaproteobacteria</taxon>
        <taxon>Alteromonadales</taxon>
        <taxon>Alteromonadaceae</taxon>
        <taxon>Catenovulum</taxon>
    </lineage>
</organism>
<dbReference type="InterPro" id="IPR003594">
    <property type="entry name" value="HATPase_dom"/>
</dbReference>
<protein>
    <recommendedName>
        <fullName evidence="3">histidine kinase</fullName>
        <ecNumber evidence="3">2.7.13.3</ecNumber>
    </recommendedName>
</protein>
<keyword evidence="12" id="KW-0902">Two-component regulatory system</keyword>
<evidence type="ECO:0000256" key="11">
    <source>
        <dbReference type="ARBA" id="ARBA00022989"/>
    </source>
</evidence>
<evidence type="ECO:0000256" key="12">
    <source>
        <dbReference type="ARBA" id="ARBA00023012"/>
    </source>
</evidence>
<evidence type="ECO:0000256" key="6">
    <source>
        <dbReference type="ARBA" id="ARBA00022679"/>
    </source>
</evidence>
<dbReference type="CDD" id="cd00082">
    <property type="entry name" value="HisKA"/>
    <property type="match status" value="1"/>
</dbReference>
<evidence type="ECO:0000256" key="3">
    <source>
        <dbReference type="ARBA" id="ARBA00012438"/>
    </source>
</evidence>
<gene>
    <name evidence="17" type="ORF">ABS311_21430</name>
</gene>
<evidence type="ECO:0000256" key="14">
    <source>
        <dbReference type="SAM" id="Phobius"/>
    </source>
</evidence>
<dbReference type="SMART" id="SM00304">
    <property type="entry name" value="HAMP"/>
    <property type="match status" value="1"/>
</dbReference>
<dbReference type="SMART" id="SM00387">
    <property type="entry name" value="HATPase_c"/>
    <property type="match status" value="1"/>
</dbReference>
<dbReference type="SUPFAM" id="SSF55874">
    <property type="entry name" value="ATPase domain of HSP90 chaperone/DNA topoisomerase II/histidine kinase"/>
    <property type="match status" value="1"/>
</dbReference>
<keyword evidence="8" id="KW-0547">Nucleotide-binding</keyword>
<keyword evidence="6" id="KW-0808">Transferase</keyword>
<dbReference type="SUPFAM" id="SSF158472">
    <property type="entry name" value="HAMP domain-like"/>
    <property type="match status" value="1"/>
</dbReference>
<dbReference type="SMART" id="SM00388">
    <property type="entry name" value="HisKA"/>
    <property type="match status" value="1"/>
</dbReference>
<dbReference type="InterPro" id="IPR050398">
    <property type="entry name" value="HssS/ArlS-like"/>
</dbReference>
<evidence type="ECO:0000256" key="5">
    <source>
        <dbReference type="ARBA" id="ARBA00022553"/>
    </source>
</evidence>
<dbReference type="PRINTS" id="PR00344">
    <property type="entry name" value="BCTRLSENSOR"/>
</dbReference>
<keyword evidence="9" id="KW-0418">Kinase</keyword>
<dbReference type="InterPro" id="IPR005467">
    <property type="entry name" value="His_kinase_dom"/>
</dbReference>
<sequence length="468" mass="53461">MKLLLIIKKLNPLNSLFGRIFLGFWGTVLVVVAVTIFINQQLNDFNKVKPLDGYQEHHLLLAKKKLEKAGLEKLTYALRRIQKEGKLKWVVLKNLETGELLSHRKPRHLALKEFKQLAFEPKPLQVRLDDFLIAGPVDINIENTHFKLMLAYKLSPRADFYRALWHSPEWLKFLIAGLLTILPCWLIARSISKPIHKLNRSTHILAEGNLSHRVEENVVNRHDEIGKLANDFNEMANKLESNLELHKRLLGDVSHELRTPLTRLELSLAMAMKDPANSKNQLVRIEAELHKLDEMISSVLRLARLENEDIQLEKTEINLSILVKDIIQSAQVECDAKNIQLKTNIAPNIEYLGDALLLNSAFENILRNAIKFSETNSEIEVKLKIRDDEIIYAVCDNGPGVNSDELNKIFMPFYRVNKARDRKTGGTGLGLTIANKAVLRHCGRIEAHNKEPKGLQVNIYLPMIQLAN</sequence>
<dbReference type="EC" id="2.7.13.3" evidence="3"/>
<dbReference type="Gene3D" id="3.30.565.10">
    <property type="entry name" value="Histidine kinase-like ATPase, C-terminal domain"/>
    <property type="match status" value="1"/>
</dbReference>
<feature type="transmembrane region" description="Helical" evidence="14">
    <location>
        <begin position="20"/>
        <end position="38"/>
    </location>
</feature>
<dbReference type="PANTHER" id="PTHR45528">
    <property type="entry name" value="SENSOR HISTIDINE KINASE CPXA"/>
    <property type="match status" value="1"/>
</dbReference>
<keyword evidence="5" id="KW-0597">Phosphoprotein</keyword>
<dbReference type="InterPro" id="IPR036890">
    <property type="entry name" value="HATPase_C_sf"/>
</dbReference>
<feature type="domain" description="HAMP" evidence="16">
    <location>
        <begin position="189"/>
        <end position="244"/>
    </location>
</feature>
<keyword evidence="13 14" id="KW-0472">Membrane</keyword>
<comment type="catalytic activity">
    <reaction evidence="1">
        <text>ATP + protein L-histidine = ADP + protein N-phospho-L-histidine.</text>
        <dbReference type="EC" id="2.7.13.3"/>
    </reaction>
</comment>
<evidence type="ECO:0000256" key="4">
    <source>
        <dbReference type="ARBA" id="ARBA00022475"/>
    </source>
</evidence>
<keyword evidence="7 14" id="KW-0812">Transmembrane</keyword>
<dbReference type="EMBL" id="JBELOE010000302">
    <property type="protein sequence ID" value="MER2494439.1"/>
    <property type="molecule type" value="Genomic_DNA"/>
</dbReference>
<evidence type="ECO:0000259" key="15">
    <source>
        <dbReference type="PROSITE" id="PS50109"/>
    </source>
</evidence>
<dbReference type="Gene3D" id="1.10.287.130">
    <property type="match status" value="1"/>
</dbReference>
<evidence type="ECO:0000256" key="10">
    <source>
        <dbReference type="ARBA" id="ARBA00022840"/>
    </source>
</evidence>